<feature type="region of interest" description="Disordered" evidence="1">
    <location>
        <begin position="19"/>
        <end position="40"/>
    </location>
</feature>
<dbReference type="AlphaFoldDB" id="A0AAD8HEM5"/>
<feature type="compositionally biased region" description="Basic residues" evidence="1">
    <location>
        <begin position="315"/>
        <end position="324"/>
    </location>
</feature>
<protein>
    <submittedName>
        <fullName evidence="2">Uncharacterized protein</fullName>
    </submittedName>
</protein>
<proteinExistence type="predicted"/>
<accession>A0AAD8HEM5</accession>
<name>A0AAD8HEM5_9APIA</name>
<evidence type="ECO:0000313" key="2">
    <source>
        <dbReference type="EMBL" id="KAK1365198.1"/>
    </source>
</evidence>
<evidence type="ECO:0000313" key="3">
    <source>
        <dbReference type="Proteomes" id="UP001237642"/>
    </source>
</evidence>
<dbReference type="Proteomes" id="UP001237642">
    <property type="component" value="Unassembled WGS sequence"/>
</dbReference>
<evidence type="ECO:0000256" key="1">
    <source>
        <dbReference type="SAM" id="MobiDB-lite"/>
    </source>
</evidence>
<organism evidence="2 3">
    <name type="scientific">Heracleum sosnowskyi</name>
    <dbReference type="NCBI Taxonomy" id="360622"/>
    <lineage>
        <taxon>Eukaryota</taxon>
        <taxon>Viridiplantae</taxon>
        <taxon>Streptophyta</taxon>
        <taxon>Embryophyta</taxon>
        <taxon>Tracheophyta</taxon>
        <taxon>Spermatophyta</taxon>
        <taxon>Magnoliopsida</taxon>
        <taxon>eudicotyledons</taxon>
        <taxon>Gunneridae</taxon>
        <taxon>Pentapetalae</taxon>
        <taxon>asterids</taxon>
        <taxon>campanulids</taxon>
        <taxon>Apiales</taxon>
        <taxon>Apiaceae</taxon>
        <taxon>Apioideae</taxon>
        <taxon>apioid superclade</taxon>
        <taxon>Tordylieae</taxon>
        <taxon>Tordyliinae</taxon>
        <taxon>Heracleum</taxon>
    </lineage>
</organism>
<reference evidence="2" key="1">
    <citation type="submission" date="2023-02" db="EMBL/GenBank/DDBJ databases">
        <title>Genome of toxic invasive species Heracleum sosnowskyi carries increased number of genes despite the absence of recent whole-genome duplications.</title>
        <authorList>
            <person name="Schelkunov M."/>
            <person name="Shtratnikova V."/>
            <person name="Makarenko M."/>
            <person name="Klepikova A."/>
            <person name="Omelchenko D."/>
            <person name="Novikova G."/>
            <person name="Obukhova E."/>
            <person name="Bogdanov V."/>
            <person name="Penin A."/>
            <person name="Logacheva M."/>
        </authorList>
    </citation>
    <scope>NUCLEOTIDE SEQUENCE</scope>
    <source>
        <strain evidence="2">Hsosn_3</strain>
        <tissue evidence="2">Leaf</tissue>
    </source>
</reference>
<comment type="caution">
    <text evidence="2">The sequence shown here is derived from an EMBL/GenBank/DDBJ whole genome shotgun (WGS) entry which is preliminary data.</text>
</comment>
<gene>
    <name evidence="2" type="ORF">POM88_040759</name>
</gene>
<sequence>MGGWGSRIKMSINIAAKRQEPLNEGARKEHTTENMVPKDKCTTKNKDDFGKKMFEFLEASVDEDVEEGLFQSMVGISWMEETPESLQGKLSKAGLSFITVVDESNAVVNPMICLATTNYEAIIDEIKILVKGVQHTIIFKEVIDIKSFIENKKKSSEFPNSVSENERENYSVRDLKDSLKSNVNILTDQFASVPASKDEHSQVRQTTKNSVFLDNNTPSLQEIVPETQSGNSPNSGTITSKVQAASVDNRMIPRGEDTTHSCDTVVTLSEGLSISLTNDGNSTNSALSKEVSKETKAQSQNTLCIKVDKLNMGRSRGRPKKKAPTFKNPFDFGHLGGKPLKGNFKKRSKKRKISPTLESIQEEIVHHTPDEADMILESAQLMGLAFPLGQEESKKIIEKRLQEGNL</sequence>
<reference evidence="2" key="2">
    <citation type="submission" date="2023-05" db="EMBL/GenBank/DDBJ databases">
        <authorList>
            <person name="Schelkunov M.I."/>
        </authorList>
    </citation>
    <scope>NUCLEOTIDE SEQUENCE</scope>
    <source>
        <strain evidence="2">Hsosn_3</strain>
        <tissue evidence="2">Leaf</tissue>
    </source>
</reference>
<keyword evidence="3" id="KW-1185">Reference proteome</keyword>
<dbReference type="EMBL" id="JAUIZM010000009">
    <property type="protein sequence ID" value="KAK1365198.1"/>
    <property type="molecule type" value="Genomic_DNA"/>
</dbReference>
<feature type="region of interest" description="Disordered" evidence="1">
    <location>
        <begin position="313"/>
        <end position="332"/>
    </location>
</feature>